<organism evidence="20 21">
    <name type="scientific">Acrobeloides nanus</name>
    <dbReference type="NCBI Taxonomy" id="290746"/>
    <lineage>
        <taxon>Eukaryota</taxon>
        <taxon>Metazoa</taxon>
        <taxon>Ecdysozoa</taxon>
        <taxon>Nematoda</taxon>
        <taxon>Chromadorea</taxon>
        <taxon>Rhabditida</taxon>
        <taxon>Tylenchina</taxon>
        <taxon>Cephalobomorpha</taxon>
        <taxon>Cephaloboidea</taxon>
        <taxon>Cephalobidae</taxon>
        <taxon>Acrobeloides</taxon>
    </lineage>
</organism>
<evidence type="ECO:0000256" key="3">
    <source>
        <dbReference type="ARBA" id="ARBA00022525"/>
    </source>
</evidence>
<evidence type="ECO:0000256" key="11">
    <source>
        <dbReference type="ARBA" id="ARBA00023145"/>
    </source>
</evidence>
<dbReference type="SUPFAM" id="SSF49854">
    <property type="entry name" value="Spermadhesin, CUB domain"/>
    <property type="match status" value="1"/>
</dbReference>
<feature type="domain" description="ShKT" evidence="18">
    <location>
        <begin position="437"/>
        <end position="471"/>
    </location>
</feature>
<dbReference type="InterPro" id="IPR003582">
    <property type="entry name" value="ShKT_dom"/>
</dbReference>
<evidence type="ECO:0000256" key="5">
    <source>
        <dbReference type="ARBA" id="ARBA00022670"/>
    </source>
</evidence>
<feature type="binding site" evidence="16">
    <location>
        <position position="165"/>
    </location>
    <ligand>
        <name>Zn(2+)</name>
        <dbReference type="ChEBI" id="CHEBI:29105"/>
        <note>catalytic</note>
    </ligand>
</feature>
<evidence type="ECO:0000256" key="4">
    <source>
        <dbReference type="ARBA" id="ARBA00022536"/>
    </source>
</evidence>
<dbReference type="Gene3D" id="3.40.390.10">
    <property type="entry name" value="Collagenase (Catalytic Domain)"/>
    <property type="match status" value="1"/>
</dbReference>
<keyword evidence="11" id="KW-0865">Zymogen</keyword>
<dbReference type="GO" id="GO:0005576">
    <property type="term" value="C:extracellular region"/>
    <property type="evidence" value="ECO:0007669"/>
    <property type="project" value="UniProtKB-SubCell"/>
</dbReference>
<proteinExistence type="predicted"/>
<comment type="caution">
    <text evidence="15">Lacks conserved residue(s) required for the propagation of feature annotation.</text>
</comment>
<dbReference type="InterPro" id="IPR017050">
    <property type="entry name" value="Metallopeptidase_nem"/>
</dbReference>
<dbReference type="PIRSF" id="PIRSF036365">
    <property type="entry name" value="Astacin_nematoda"/>
    <property type="match status" value="1"/>
</dbReference>
<dbReference type="SUPFAM" id="SSF55486">
    <property type="entry name" value="Metalloproteases ('zincins'), catalytic domain"/>
    <property type="match status" value="1"/>
</dbReference>
<evidence type="ECO:0000256" key="6">
    <source>
        <dbReference type="ARBA" id="ARBA00022723"/>
    </source>
</evidence>
<evidence type="ECO:0000256" key="15">
    <source>
        <dbReference type="PROSITE-ProRule" id="PRU01005"/>
    </source>
</evidence>
<evidence type="ECO:0000256" key="17">
    <source>
        <dbReference type="RuleBase" id="RU361183"/>
    </source>
</evidence>
<keyword evidence="5 16" id="KW-0645">Protease</keyword>
<dbReference type="PANTHER" id="PTHR10127">
    <property type="entry name" value="DISCOIDIN, CUB, EGF, LAMININ , AND ZINC METALLOPROTEASE DOMAIN CONTAINING"/>
    <property type="match status" value="1"/>
</dbReference>
<evidence type="ECO:0000256" key="7">
    <source>
        <dbReference type="ARBA" id="ARBA00022729"/>
    </source>
</evidence>
<dbReference type="WBParaSite" id="ACRNAN_scaffold5639.g9956.t1">
    <property type="protein sequence ID" value="ACRNAN_scaffold5639.g9956.t1"/>
    <property type="gene ID" value="ACRNAN_scaffold5639.g9956"/>
</dbReference>
<dbReference type="PRINTS" id="PR00480">
    <property type="entry name" value="ASTACIN"/>
</dbReference>
<keyword evidence="10 16" id="KW-0482">Metalloprotease</keyword>
<feature type="domain" description="Peptidase M12A" evidence="19">
    <location>
        <begin position="69"/>
        <end position="267"/>
    </location>
</feature>
<feature type="binding site" evidence="16">
    <location>
        <position position="169"/>
    </location>
    <ligand>
        <name>Zn(2+)</name>
        <dbReference type="ChEBI" id="CHEBI:29105"/>
        <note>catalytic</note>
    </ligand>
</feature>
<evidence type="ECO:0000256" key="13">
    <source>
        <dbReference type="ARBA" id="ARBA00023180"/>
    </source>
</evidence>
<evidence type="ECO:0000256" key="9">
    <source>
        <dbReference type="ARBA" id="ARBA00022833"/>
    </source>
</evidence>
<dbReference type="AlphaFoldDB" id="A0A914E4G9"/>
<keyword evidence="7 14" id="KW-0732">Signal</keyword>
<evidence type="ECO:0000256" key="1">
    <source>
        <dbReference type="ARBA" id="ARBA00002657"/>
    </source>
</evidence>
<evidence type="ECO:0000256" key="14">
    <source>
        <dbReference type="PIRNR" id="PIRNR036365"/>
    </source>
</evidence>
<dbReference type="CDD" id="cd04280">
    <property type="entry name" value="ZnMc_astacin_like"/>
    <property type="match status" value="1"/>
</dbReference>
<dbReference type="InterPro" id="IPR034035">
    <property type="entry name" value="Astacin-like_dom"/>
</dbReference>
<comment type="function">
    <text evidence="1">Metalloprotease.</text>
</comment>
<keyword evidence="13" id="KW-0325">Glycoprotein</keyword>
<dbReference type="PROSITE" id="PS51670">
    <property type="entry name" value="SHKT"/>
    <property type="match status" value="1"/>
</dbReference>
<keyword evidence="20" id="KW-1185">Reference proteome</keyword>
<comment type="subcellular location">
    <subcellularLocation>
        <location evidence="2 14">Secreted</location>
    </subcellularLocation>
</comment>
<evidence type="ECO:0000256" key="12">
    <source>
        <dbReference type="ARBA" id="ARBA00023157"/>
    </source>
</evidence>
<evidence type="ECO:0000259" key="19">
    <source>
        <dbReference type="PROSITE" id="PS51864"/>
    </source>
</evidence>
<keyword evidence="6 16" id="KW-0479">Metal-binding</keyword>
<keyword evidence="12 15" id="KW-1015">Disulfide bond</keyword>
<dbReference type="InterPro" id="IPR024079">
    <property type="entry name" value="MetalloPept_cat_dom_sf"/>
</dbReference>
<keyword evidence="4" id="KW-0245">EGF-like domain</keyword>
<dbReference type="SMART" id="SM00235">
    <property type="entry name" value="ZnMc"/>
    <property type="match status" value="1"/>
</dbReference>
<evidence type="ECO:0000259" key="18">
    <source>
        <dbReference type="PROSITE" id="PS51670"/>
    </source>
</evidence>
<dbReference type="InterPro" id="IPR035914">
    <property type="entry name" value="Sperma_CUB_dom_sf"/>
</dbReference>
<sequence length="471" mass="52135">MNLILLAGLFVIGGVYTLPVKHDSGKPPIKAQHNPGSGVENLIENLKGNDGDIKLTEAQIDKLLEETENPTRSKRQASTTDNKWTTVSYYFDDASGYTDDQKDLMRAGFNFWRDNTCINFEESETADDRIRVAKIDGCYADLGMNGGEQEMSLVDSCMRIGIASHEMAHALGIWHQQSRSDREDHVTVYNNRIKTGQGSEYAIKSNTDNYGVPYDYGSVMHYEEGASGPVMEADEPLHQKTMGQRDGPSFNDLLLINKHYDCLGICTDDLGCQNGGYPNPADCSRCICPGGFAGTLCDKRPSSTNAEFCVSSSISATTSWQTFNGSLNRDNIAGLSTESCTHWIKSPEGTQIELEFVQMKKMNYSCRTQSLEVKGAQEMTMSGYRICPIGTGIVSLSNIPVITTLGNKAILILRNSRGTFGFQVRYRYIESNNNGDCTDAFPECEGYAANGDCEWDLPYMKDYCSYSCNFC</sequence>
<evidence type="ECO:0000256" key="10">
    <source>
        <dbReference type="ARBA" id="ARBA00023049"/>
    </source>
</evidence>
<dbReference type="PANTHER" id="PTHR10127:SF780">
    <property type="entry name" value="METALLOENDOPEPTIDASE"/>
    <property type="match status" value="1"/>
</dbReference>
<dbReference type="InterPro" id="IPR001506">
    <property type="entry name" value="Peptidase_M12A"/>
</dbReference>
<dbReference type="InterPro" id="IPR006026">
    <property type="entry name" value="Peptidase_Metallo"/>
</dbReference>
<reference evidence="21" key="1">
    <citation type="submission" date="2022-11" db="UniProtKB">
        <authorList>
            <consortium name="WormBaseParasite"/>
        </authorList>
    </citation>
    <scope>IDENTIFICATION</scope>
</reference>
<comment type="cofactor">
    <cofactor evidence="16 17">
        <name>Zn(2+)</name>
        <dbReference type="ChEBI" id="CHEBI:29105"/>
    </cofactor>
    <text evidence="16 17">Binds 1 zinc ion per subunit.</text>
</comment>
<dbReference type="PROSITE" id="PS51864">
    <property type="entry name" value="ASTACIN"/>
    <property type="match status" value="1"/>
</dbReference>
<evidence type="ECO:0000256" key="16">
    <source>
        <dbReference type="PROSITE-ProRule" id="PRU01211"/>
    </source>
</evidence>
<feature type="chain" id="PRO_5038154212" description="Zinc metalloproteinase" evidence="14 17">
    <location>
        <begin position="18"/>
        <end position="471"/>
    </location>
</feature>
<feature type="binding site" evidence="16">
    <location>
        <position position="175"/>
    </location>
    <ligand>
        <name>Zn(2+)</name>
        <dbReference type="ChEBI" id="CHEBI:29105"/>
        <note>catalytic</note>
    </ligand>
</feature>
<dbReference type="Proteomes" id="UP000887540">
    <property type="component" value="Unplaced"/>
</dbReference>
<keyword evidence="8 16" id="KW-0378">Hydrolase</keyword>
<dbReference type="GO" id="GO:0008270">
    <property type="term" value="F:zinc ion binding"/>
    <property type="evidence" value="ECO:0007669"/>
    <property type="project" value="UniProtKB-UniRule"/>
</dbReference>
<protein>
    <recommendedName>
        <fullName evidence="14">Zinc metalloproteinase</fullName>
    </recommendedName>
</protein>
<feature type="signal peptide" evidence="14 17">
    <location>
        <begin position="1"/>
        <end position="17"/>
    </location>
</feature>
<evidence type="ECO:0000313" key="21">
    <source>
        <dbReference type="WBParaSite" id="ACRNAN_scaffold5639.g9956.t1"/>
    </source>
</evidence>
<accession>A0A914E4G9</accession>
<dbReference type="GO" id="GO:0006508">
    <property type="term" value="P:proteolysis"/>
    <property type="evidence" value="ECO:0007669"/>
    <property type="project" value="UniProtKB-KW"/>
</dbReference>
<evidence type="ECO:0000256" key="2">
    <source>
        <dbReference type="ARBA" id="ARBA00004613"/>
    </source>
</evidence>
<feature type="active site" evidence="16">
    <location>
        <position position="166"/>
    </location>
</feature>
<keyword evidence="3 14" id="KW-0964">Secreted</keyword>
<evidence type="ECO:0000313" key="20">
    <source>
        <dbReference type="Proteomes" id="UP000887540"/>
    </source>
</evidence>
<keyword evidence="9 16" id="KW-0862">Zinc</keyword>
<dbReference type="GO" id="GO:0004222">
    <property type="term" value="F:metalloendopeptidase activity"/>
    <property type="evidence" value="ECO:0007669"/>
    <property type="project" value="UniProtKB-UniRule"/>
</dbReference>
<feature type="disulfide bond" evidence="15">
    <location>
        <begin position="437"/>
        <end position="471"/>
    </location>
</feature>
<dbReference type="GO" id="GO:0018996">
    <property type="term" value="P:molting cycle, collagen and cuticulin-based cuticle"/>
    <property type="evidence" value="ECO:0007669"/>
    <property type="project" value="InterPro"/>
</dbReference>
<dbReference type="Gene3D" id="2.60.120.290">
    <property type="entry name" value="Spermadhesin, CUB domain"/>
    <property type="match status" value="1"/>
</dbReference>
<dbReference type="Pfam" id="PF01549">
    <property type="entry name" value="ShK"/>
    <property type="match status" value="1"/>
</dbReference>
<evidence type="ECO:0000256" key="8">
    <source>
        <dbReference type="ARBA" id="ARBA00022801"/>
    </source>
</evidence>
<dbReference type="Pfam" id="PF01400">
    <property type="entry name" value="Astacin"/>
    <property type="match status" value="1"/>
</dbReference>
<name>A0A914E4G9_9BILA</name>